<evidence type="ECO:0000313" key="3">
    <source>
        <dbReference type="EMBL" id="CAF0794266.1"/>
    </source>
</evidence>
<evidence type="ECO:0000256" key="1">
    <source>
        <dbReference type="SAM" id="SignalP"/>
    </source>
</evidence>
<sequence length="265" mass="29641">MLHGLVVLPVLFASPTLVSSSLCYVCENDFTLNYTVTAATVPSFSQCQLNNAAICWITVMWNRNTNTSSILVDSIDIPSTDDTVDKIITAIAEMKIASRHQIPQVSYMLSFVCLTDKCNDELTLKRILHSLVISENFAEKLTSLLQIVSPFIPQSAACYERMDSTEDCPRTDPSTCQRCQISVDKQSSSSQRICASCLHHSDDTNLLSRQVMFSLNTRTQMHNMAKISCQLKTCNSLKNIERVYTESKIQFDLEAFFSTSSDDSI</sequence>
<keyword evidence="1" id="KW-0732">Signal</keyword>
<evidence type="ECO:0000313" key="4">
    <source>
        <dbReference type="Proteomes" id="UP000663832"/>
    </source>
</evidence>
<proteinExistence type="predicted"/>
<gene>
    <name evidence="3" type="ORF">BJG266_LOCUS4846</name>
    <name evidence="2" type="ORF">QVE165_LOCUS1940</name>
</gene>
<dbReference type="EMBL" id="CAJNOM010000006">
    <property type="protein sequence ID" value="CAF0758950.1"/>
    <property type="molecule type" value="Genomic_DNA"/>
</dbReference>
<protein>
    <submittedName>
        <fullName evidence="2">Uncharacterized protein</fullName>
    </submittedName>
</protein>
<reference evidence="2" key="1">
    <citation type="submission" date="2021-02" db="EMBL/GenBank/DDBJ databases">
        <authorList>
            <person name="Nowell W R."/>
        </authorList>
    </citation>
    <scope>NUCLEOTIDE SEQUENCE</scope>
</reference>
<organism evidence="2 4">
    <name type="scientific">Adineta steineri</name>
    <dbReference type="NCBI Taxonomy" id="433720"/>
    <lineage>
        <taxon>Eukaryota</taxon>
        <taxon>Metazoa</taxon>
        <taxon>Spiralia</taxon>
        <taxon>Gnathifera</taxon>
        <taxon>Rotifera</taxon>
        <taxon>Eurotatoria</taxon>
        <taxon>Bdelloidea</taxon>
        <taxon>Adinetida</taxon>
        <taxon>Adinetidae</taxon>
        <taxon>Adineta</taxon>
    </lineage>
</organism>
<dbReference type="Proteomes" id="UP000663877">
    <property type="component" value="Unassembled WGS sequence"/>
</dbReference>
<feature type="signal peptide" evidence="1">
    <location>
        <begin position="1"/>
        <end position="20"/>
    </location>
</feature>
<dbReference type="Proteomes" id="UP000663832">
    <property type="component" value="Unassembled WGS sequence"/>
</dbReference>
<dbReference type="EMBL" id="CAJNOI010000012">
    <property type="protein sequence ID" value="CAF0794266.1"/>
    <property type="molecule type" value="Genomic_DNA"/>
</dbReference>
<dbReference type="OrthoDB" id="10052473at2759"/>
<keyword evidence="4" id="KW-1185">Reference proteome</keyword>
<name>A0A813PWK6_9BILA</name>
<dbReference type="AlphaFoldDB" id="A0A813PWK6"/>
<accession>A0A813PWK6</accession>
<feature type="chain" id="PRO_5036222626" evidence="1">
    <location>
        <begin position="21"/>
        <end position="265"/>
    </location>
</feature>
<evidence type="ECO:0000313" key="2">
    <source>
        <dbReference type="EMBL" id="CAF0758950.1"/>
    </source>
</evidence>
<comment type="caution">
    <text evidence="2">The sequence shown here is derived from an EMBL/GenBank/DDBJ whole genome shotgun (WGS) entry which is preliminary data.</text>
</comment>